<keyword evidence="1" id="KW-0805">Transcription regulation</keyword>
<dbReference type="InterPro" id="IPR011006">
    <property type="entry name" value="CheY-like_superfamily"/>
</dbReference>
<keyword evidence="4" id="KW-0597">Phosphoprotein</keyword>
<feature type="domain" description="Response regulatory" evidence="6">
    <location>
        <begin position="6"/>
        <end position="120"/>
    </location>
</feature>
<dbReference type="GO" id="GO:0006355">
    <property type="term" value="P:regulation of DNA-templated transcription"/>
    <property type="evidence" value="ECO:0007669"/>
    <property type="project" value="InterPro"/>
</dbReference>
<feature type="modified residue" description="4-aspartylphosphate" evidence="4">
    <location>
        <position position="55"/>
    </location>
</feature>
<evidence type="ECO:0000256" key="3">
    <source>
        <dbReference type="ARBA" id="ARBA00023163"/>
    </source>
</evidence>
<dbReference type="Proteomes" id="UP000195442">
    <property type="component" value="Unassembled WGS sequence"/>
</dbReference>
<proteinExistence type="predicted"/>
<dbReference type="InterPro" id="IPR000792">
    <property type="entry name" value="Tscrpt_reg_LuxR_C"/>
</dbReference>
<protein>
    <submittedName>
        <fullName evidence="7">Nodulation protein W</fullName>
    </submittedName>
</protein>
<accession>A0A1R4H7F5</accession>
<dbReference type="AlphaFoldDB" id="A0A1R4H7F5"/>
<dbReference type="SMART" id="SM00448">
    <property type="entry name" value="REC"/>
    <property type="match status" value="1"/>
</dbReference>
<evidence type="ECO:0000313" key="8">
    <source>
        <dbReference type="Proteomes" id="UP000195442"/>
    </source>
</evidence>
<keyword evidence="3" id="KW-0804">Transcription</keyword>
<dbReference type="SUPFAM" id="SSF46894">
    <property type="entry name" value="C-terminal effector domain of the bipartite response regulators"/>
    <property type="match status" value="1"/>
</dbReference>
<dbReference type="EMBL" id="FUKJ01000174">
    <property type="protein sequence ID" value="SJM92116.1"/>
    <property type="molecule type" value="Genomic_DNA"/>
</dbReference>
<dbReference type="CDD" id="cd17537">
    <property type="entry name" value="REC_FixJ"/>
    <property type="match status" value="1"/>
</dbReference>
<dbReference type="RefSeq" id="WP_087146829.1">
    <property type="nucleotide sequence ID" value="NZ_FUKJ01000174.1"/>
</dbReference>
<organism evidence="7 8">
    <name type="scientific">Crenothrix polyspora</name>
    <dbReference type="NCBI Taxonomy" id="360316"/>
    <lineage>
        <taxon>Bacteria</taxon>
        <taxon>Pseudomonadati</taxon>
        <taxon>Pseudomonadota</taxon>
        <taxon>Gammaproteobacteria</taxon>
        <taxon>Methylococcales</taxon>
        <taxon>Crenotrichaceae</taxon>
        <taxon>Crenothrix</taxon>
    </lineage>
</organism>
<keyword evidence="2" id="KW-0238">DNA-binding</keyword>
<dbReference type="Gene3D" id="1.10.10.10">
    <property type="entry name" value="Winged helix-like DNA-binding domain superfamily/Winged helix DNA-binding domain"/>
    <property type="match status" value="1"/>
</dbReference>
<dbReference type="GO" id="GO:0003677">
    <property type="term" value="F:DNA binding"/>
    <property type="evidence" value="ECO:0007669"/>
    <property type="project" value="UniProtKB-KW"/>
</dbReference>
<dbReference type="InterPro" id="IPR016032">
    <property type="entry name" value="Sig_transdc_resp-reg_C-effctor"/>
</dbReference>
<feature type="domain" description="HTH luxR-type" evidence="5">
    <location>
        <begin position="136"/>
        <end position="201"/>
    </location>
</feature>
<dbReference type="PROSITE" id="PS50110">
    <property type="entry name" value="RESPONSE_REGULATORY"/>
    <property type="match status" value="1"/>
</dbReference>
<evidence type="ECO:0000259" key="6">
    <source>
        <dbReference type="PROSITE" id="PS50110"/>
    </source>
</evidence>
<dbReference type="PROSITE" id="PS50043">
    <property type="entry name" value="HTH_LUXR_2"/>
    <property type="match status" value="1"/>
</dbReference>
<name>A0A1R4H7F5_9GAMM</name>
<keyword evidence="8" id="KW-1185">Reference proteome</keyword>
<dbReference type="SUPFAM" id="SSF52172">
    <property type="entry name" value="CheY-like"/>
    <property type="match status" value="1"/>
</dbReference>
<evidence type="ECO:0000259" key="5">
    <source>
        <dbReference type="PROSITE" id="PS50043"/>
    </source>
</evidence>
<dbReference type="PANTHER" id="PTHR44688:SF16">
    <property type="entry name" value="DNA-BINDING TRANSCRIPTIONAL ACTIVATOR DEVR_DOSR"/>
    <property type="match status" value="1"/>
</dbReference>
<dbReference type="Gene3D" id="3.40.50.2300">
    <property type="match status" value="1"/>
</dbReference>
<evidence type="ECO:0000256" key="1">
    <source>
        <dbReference type="ARBA" id="ARBA00023015"/>
    </source>
</evidence>
<sequence length="208" mass="23039">MSTQPCVFIVDDDYAVRDGLGLVIETAGLPYQAFESAEQFLQSYCPSIPGCLLLDVNMPGLNGLELQAELIRHNIHLPIIFLTGNGNIPMTVRAIKAGAVDFLTKPVPSKLLIERIQAVLQHEAQIHEQNTAERALSNRLNSLTSREMEILPLVVEGHSNKDIARLINISFRTVEIHRARILKKTGVANLLELARLCEACKLPSEPTR</sequence>
<dbReference type="SMART" id="SM00421">
    <property type="entry name" value="HTH_LUXR"/>
    <property type="match status" value="1"/>
</dbReference>
<evidence type="ECO:0000256" key="2">
    <source>
        <dbReference type="ARBA" id="ARBA00023125"/>
    </source>
</evidence>
<evidence type="ECO:0000256" key="4">
    <source>
        <dbReference type="PROSITE-ProRule" id="PRU00169"/>
    </source>
</evidence>
<dbReference type="PROSITE" id="PS00622">
    <property type="entry name" value="HTH_LUXR_1"/>
    <property type="match status" value="1"/>
</dbReference>
<dbReference type="GO" id="GO:0000160">
    <property type="term" value="P:phosphorelay signal transduction system"/>
    <property type="evidence" value="ECO:0007669"/>
    <property type="project" value="InterPro"/>
</dbReference>
<dbReference type="PANTHER" id="PTHR44688">
    <property type="entry name" value="DNA-BINDING TRANSCRIPTIONAL ACTIVATOR DEVR_DOSR"/>
    <property type="match status" value="1"/>
</dbReference>
<dbReference type="InterPro" id="IPR036388">
    <property type="entry name" value="WH-like_DNA-bd_sf"/>
</dbReference>
<dbReference type="OrthoDB" id="9796655at2"/>
<gene>
    <name evidence="7" type="primary">nodW</name>
    <name evidence="7" type="ORF">CRENPOLYSF2_2550002</name>
</gene>
<reference evidence="8" key="1">
    <citation type="submission" date="2017-02" db="EMBL/GenBank/DDBJ databases">
        <authorList>
            <person name="Daims H."/>
        </authorList>
    </citation>
    <scope>NUCLEOTIDE SEQUENCE [LARGE SCALE GENOMIC DNA]</scope>
</reference>
<dbReference type="PRINTS" id="PR00038">
    <property type="entry name" value="HTHLUXR"/>
</dbReference>
<dbReference type="Pfam" id="PF00196">
    <property type="entry name" value="GerE"/>
    <property type="match status" value="1"/>
</dbReference>
<dbReference type="Pfam" id="PF00072">
    <property type="entry name" value="Response_reg"/>
    <property type="match status" value="1"/>
</dbReference>
<dbReference type="CDD" id="cd06170">
    <property type="entry name" value="LuxR_C_like"/>
    <property type="match status" value="1"/>
</dbReference>
<evidence type="ECO:0000313" key="7">
    <source>
        <dbReference type="EMBL" id="SJM92116.1"/>
    </source>
</evidence>
<dbReference type="InterPro" id="IPR001789">
    <property type="entry name" value="Sig_transdc_resp-reg_receiver"/>
</dbReference>